<accession>A0ABS4XZ31</accession>
<feature type="compositionally biased region" description="Basic residues" evidence="1">
    <location>
        <begin position="10"/>
        <end position="20"/>
    </location>
</feature>
<organism evidence="2 3">
    <name type="scientific">Streptomyces syringium</name>
    <dbReference type="NCBI Taxonomy" id="76729"/>
    <lineage>
        <taxon>Bacteria</taxon>
        <taxon>Bacillati</taxon>
        <taxon>Actinomycetota</taxon>
        <taxon>Actinomycetes</taxon>
        <taxon>Kitasatosporales</taxon>
        <taxon>Streptomycetaceae</taxon>
        <taxon>Streptomyces</taxon>
    </lineage>
</organism>
<evidence type="ECO:0000313" key="3">
    <source>
        <dbReference type="Proteomes" id="UP001519291"/>
    </source>
</evidence>
<feature type="region of interest" description="Disordered" evidence="1">
    <location>
        <begin position="276"/>
        <end position="316"/>
    </location>
</feature>
<gene>
    <name evidence="2" type="ORF">JO379_001239</name>
</gene>
<name>A0ABS4XZ31_9ACTN</name>
<dbReference type="RefSeq" id="WP_209514268.1">
    <property type="nucleotide sequence ID" value="NZ_JAGIOH010000001.1"/>
</dbReference>
<reference evidence="2 3" key="1">
    <citation type="submission" date="2021-03" db="EMBL/GenBank/DDBJ databases">
        <title>Sequencing the genomes of 1000 actinobacteria strains.</title>
        <authorList>
            <person name="Klenk H.-P."/>
        </authorList>
    </citation>
    <scope>NUCLEOTIDE SEQUENCE [LARGE SCALE GENOMIC DNA]</scope>
    <source>
        <strain evidence="2 3">DSM 41480</strain>
    </source>
</reference>
<dbReference type="Proteomes" id="UP001519291">
    <property type="component" value="Unassembled WGS sequence"/>
</dbReference>
<protein>
    <submittedName>
        <fullName evidence="2">Uncharacterized protein</fullName>
    </submittedName>
</protein>
<dbReference type="EMBL" id="JAGIOH010000001">
    <property type="protein sequence ID" value="MBP2401770.1"/>
    <property type="molecule type" value="Genomic_DNA"/>
</dbReference>
<sequence length="316" mass="34208">MAHSNDGRKRPTVRRRPGDRRRLRCEVPSTVALLADERDFAAMRQYASFTFDDHATYLRQMEGLLRTLAAEGTYTSVALFDPADYEEFCADSHLDPDTPASRTRYTAEVAAAGSKVTYEGQPLGRLLPQLVDEAEQQATWEYATALLTRGGDCATCGEDTGKTAFARASQLLRRLVEAVGPGTHHLVCSVPAEGDVPLVAVLHTESHADGMLRLGEAAALIFCTVLAAGIATDRPGGVVLRTTTPGHPDTVRGWGLRDGRLRPLSEAEVFDAYCTDADTGEPVPPEPGVAYRAGLPLDDPEEPKRPEWPEGPQRGA</sequence>
<evidence type="ECO:0000256" key="1">
    <source>
        <dbReference type="SAM" id="MobiDB-lite"/>
    </source>
</evidence>
<keyword evidence="3" id="KW-1185">Reference proteome</keyword>
<dbReference type="GeneID" id="91568100"/>
<feature type="region of interest" description="Disordered" evidence="1">
    <location>
        <begin position="1"/>
        <end position="20"/>
    </location>
</feature>
<evidence type="ECO:0000313" key="2">
    <source>
        <dbReference type="EMBL" id="MBP2401770.1"/>
    </source>
</evidence>
<comment type="caution">
    <text evidence="2">The sequence shown here is derived from an EMBL/GenBank/DDBJ whole genome shotgun (WGS) entry which is preliminary data.</text>
</comment>
<proteinExistence type="predicted"/>